<name>A0AAD3E037_9CHLO</name>
<feature type="compositionally biased region" description="Low complexity" evidence="1">
    <location>
        <begin position="107"/>
        <end position="119"/>
    </location>
</feature>
<comment type="caution">
    <text evidence="2">The sequence shown here is derived from an EMBL/GenBank/DDBJ whole genome shotgun (WGS) entry which is preliminary data.</text>
</comment>
<gene>
    <name evidence="2" type="ORF">Agub_g13629</name>
</gene>
<proteinExistence type="predicted"/>
<evidence type="ECO:0000313" key="3">
    <source>
        <dbReference type="Proteomes" id="UP001054857"/>
    </source>
</evidence>
<feature type="region of interest" description="Disordered" evidence="1">
    <location>
        <begin position="177"/>
        <end position="200"/>
    </location>
</feature>
<feature type="compositionally biased region" description="Basic residues" evidence="1">
    <location>
        <begin position="122"/>
        <end position="141"/>
    </location>
</feature>
<accession>A0AAD3E037</accession>
<feature type="region of interest" description="Disordered" evidence="1">
    <location>
        <begin position="1"/>
        <end position="21"/>
    </location>
</feature>
<reference evidence="2 3" key="1">
    <citation type="journal article" date="2021" name="Sci. Rep.">
        <title>Genome sequencing of the multicellular alga Astrephomene provides insights into convergent evolution of germ-soma differentiation.</title>
        <authorList>
            <person name="Yamashita S."/>
            <person name="Yamamoto K."/>
            <person name="Matsuzaki R."/>
            <person name="Suzuki S."/>
            <person name="Yamaguchi H."/>
            <person name="Hirooka S."/>
            <person name="Minakuchi Y."/>
            <person name="Miyagishima S."/>
            <person name="Kawachi M."/>
            <person name="Toyoda A."/>
            <person name="Nozaki H."/>
        </authorList>
    </citation>
    <scope>NUCLEOTIDE SEQUENCE [LARGE SCALE GENOMIC DNA]</scope>
    <source>
        <strain evidence="2 3">NIES-4017</strain>
    </source>
</reference>
<feature type="non-terminal residue" evidence="2">
    <location>
        <position position="236"/>
    </location>
</feature>
<feature type="compositionally biased region" description="Low complexity" evidence="1">
    <location>
        <begin position="177"/>
        <end position="188"/>
    </location>
</feature>
<sequence length="236" mass="23895">MSLTSSTSPSAPHHGVHLSGSPLARHRLQKCPLRPPHPEPLSPAAVGMWPLGSKSKKSSRHWLSWAVPQAAGKPGAGHSPERRGEDDSFVITASALAPALASSAPMAASSSSTTASQSAGLHHFHPHHTHHPHPHHPHPHTHAASAAASLLSGPSDELLSPRPTSLAPRMPYQRLAGSSNAASAAPSSGGAGVVTSQPPVSSLDGNDLALSAAAAAAAARRSALCEGGLPDPDMCG</sequence>
<dbReference type="Proteomes" id="UP001054857">
    <property type="component" value="Unassembled WGS sequence"/>
</dbReference>
<organism evidence="2 3">
    <name type="scientific">Astrephomene gubernaculifera</name>
    <dbReference type="NCBI Taxonomy" id="47775"/>
    <lineage>
        <taxon>Eukaryota</taxon>
        <taxon>Viridiplantae</taxon>
        <taxon>Chlorophyta</taxon>
        <taxon>core chlorophytes</taxon>
        <taxon>Chlorophyceae</taxon>
        <taxon>CS clade</taxon>
        <taxon>Chlamydomonadales</taxon>
        <taxon>Astrephomenaceae</taxon>
        <taxon>Astrephomene</taxon>
    </lineage>
</organism>
<evidence type="ECO:0000256" key="1">
    <source>
        <dbReference type="SAM" id="MobiDB-lite"/>
    </source>
</evidence>
<dbReference type="AlphaFoldDB" id="A0AAD3E037"/>
<dbReference type="EMBL" id="BMAR01000047">
    <property type="protein sequence ID" value="GFR51250.1"/>
    <property type="molecule type" value="Genomic_DNA"/>
</dbReference>
<evidence type="ECO:0000313" key="2">
    <source>
        <dbReference type="EMBL" id="GFR51250.1"/>
    </source>
</evidence>
<feature type="region of interest" description="Disordered" evidence="1">
    <location>
        <begin position="107"/>
        <end position="147"/>
    </location>
</feature>
<feature type="compositionally biased region" description="Polar residues" evidence="1">
    <location>
        <begin position="1"/>
        <end position="10"/>
    </location>
</feature>
<keyword evidence="3" id="KW-1185">Reference proteome</keyword>
<protein>
    <submittedName>
        <fullName evidence="2">Uncharacterized protein</fullName>
    </submittedName>
</protein>